<gene>
    <name evidence="2" type="ORF">P5673_011311</name>
</gene>
<evidence type="ECO:0000256" key="1">
    <source>
        <dbReference type="SAM" id="Phobius"/>
    </source>
</evidence>
<evidence type="ECO:0000313" key="2">
    <source>
        <dbReference type="EMBL" id="KAK2565343.1"/>
    </source>
</evidence>
<evidence type="ECO:0000313" key="3">
    <source>
        <dbReference type="Proteomes" id="UP001249851"/>
    </source>
</evidence>
<protein>
    <submittedName>
        <fullName evidence="2">Uncharacterized protein</fullName>
    </submittedName>
</protein>
<accession>A0AAD9QQ34</accession>
<proteinExistence type="predicted"/>
<reference evidence="2" key="2">
    <citation type="journal article" date="2023" name="Science">
        <title>Genomic signatures of disease resistance in endangered staghorn corals.</title>
        <authorList>
            <person name="Vollmer S.V."/>
            <person name="Selwyn J.D."/>
            <person name="Despard B.A."/>
            <person name="Roesel C.L."/>
        </authorList>
    </citation>
    <scope>NUCLEOTIDE SEQUENCE</scope>
    <source>
        <strain evidence="2">K2</strain>
    </source>
</reference>
<reference evidence="2" key="1">
    <citation type="journal article" date="2023" name="G3 (Bethesda)">
        <title>Whole genome assembly and annotation of the endangered Caribbean coral Acropora cervicornis.</title>
        <authorList>
            <person name="Selwyn J.D."/>
            <person name="Vollmer S.V."/>
        </authorList>
    </citation>
    <scope>NUCLEOTIDE SEQUENCE</scope>
    <source>
        <strain evidence="2">K2</strain>
    </source>
</reference>
<name>A0AAD9QQ34_ACRCE</name>
<keyword evidence="1" id="KW-1133">Transmembrane helix</keyword>
<keyword evidence="3" id="KW-1185">Reference proteome</keyword>
<keyword evidence="1" id="KW-0472">Membrane</keyword>
<keyword evidence="1" id="KW-0812">Transmembrane</keyword>
<comment type="caution">
    <text evidence="2">The sequence shown here is derived from an EMBL/GenBank/DDBJ whole genome shotgun (WGS) entry which is preliminary data.</text>
</comment>
<feature type="transmembrane region" description="Helical" evidence="1">
    <location>
        <begin position="14"/>
        <end position="40"/>
    </location>
</feature>
<dbReference type="EMBL" id="JARQWQ010000020">
    <property type="protein sequence ID" value="KAK2565343.1"/>
    <property type="molecule type" value="Genomic_DNA"/>
</dbReference>
<dbReference type="AlphaFoldDB" id="A0AAD9QQ34"/>
<organism evidence="2 3">
    <name type="scientific">Acropora cervicornis</name>
    <name type="common">Staghorn coral</name>
    <dbReference type="NCBI Taxonomy" id="6130"/>
    <lineage>
        <taxon>Eukaryota</taxon>
        <taxon>Metazoa</taxon>
        <taxon>Cnidaria</taxon>
        <taxon>Anthozoa</taxon>
        <taxon>Hexacorallia</taxon>
        <taxon>Scleractinia</taxon>
        <taxon>Astrocoeniina</taxon>
        <taxon>Acroporidae</taxon>
        <taxon>Acropora</taxon>
    </lineage>
</organism>
<dbReference type="Proteomes" id="UP001249851">
    <property type="component" value="Unassembled WGS sequence"/>
</dbReference>
<sequence>MSDFFSCKDSTGRYIFNLAFLSLIGSVVIFLFVLAGYLLYKRSRRANKLRILCRSRANTSNTNTNSSVLSASGSQSSIGHILAANNFILGRPPATDVILGIYGDEKSRNARTRFYEEKGWRGFVIQVRDNKRKEEGKATKKQKDIEK</sequence>